<dbReference type="Proteomes" id="UP000317648">
    <property type="component" value="Chromosome"/>
</dbReference>
<sequence length="146" mass="17164">MSQFKFRLETLLKMRIAERDQRQSELSEAEYAVSILQEQVRQVDEEFQAARSSRSQSTGPVDVDQLLSSHRYEAMLTSQRQQILRQQKILDEAVEQRRLVLVEANRKVRTLEKLKENQLAEHERVELLREIKLFDEAGARITAPTR</sequence>
<evidence type="ECO:0000256" key="3">
    <source>
        <dbReference type="ARBA" id="ARBA00020392"/>
    </source>
</evidence>
<keyword evidence="11" id="KW-0969">Cilium</keyword>
<keyword evidence="4" id="KW-0813">Transport</keyword>
<dbReference type="GO" id="GO:0005886">
    <property type="term" value="C:plasma membrane"/>
    <property type="evidence" value="ECO:0007669"/>
    <property type="project" value="UniProtKB-SubCell"/>
</dbReference>
<keyword evidence="9" id="KW-0472">Membrane</keyword>
<dbReference type="Gene3D" id="1.10.287.1700">
    <property type="match status" value="1"/>
</dbReference>
<gene>
    <name evidence="11" type="ORF">Pla8534_23770</name>
</gene>
<dbReference type="InterPro" id="IPR053716">
    <property type="entry name" value="Flag_assembly_chemotaxis_eff"/>
</dbReference>
<keyword evidence="7" id="KW-1005">Bacterial flagellum biogenesis</keyword>
<keyword evidence="11" id="KW-0282">Flagellum</keyword>
<keyword evidence="5" id="KW-1003">Cell membrane</keyword>
<dbReference type="GO" id="GO:0009288">
    <property type="term" value="C:bacterial-type flagellum"/>
    <property type="evidence" value="ECO:0007669"/>
    <property type="project" value="InterPro"/>
</dbReference>
<evidence type="ECO:0000256" key="8">
    <source>
        <dbReference type="ARBA" id="ARBA00022927"/>
    </source>
</evidence>
<evidence type="ECO:0000313" key="11">
    <source>
        <dbReference type="EMBL" id="QDU94584.1"/>
    </source>
</evidence>
<dbReference type="GO" id="GO:0044781">
    <property type="term" value="P:bacterial-type flagellum organization"/>
    <property type="evidence" value="ECO:0007669"/>
    <property type="project" value="UniProtKB-KW"/>
</dbReference>
<dbReference type="EMBL" id="CP036433">
    <property type="protein sequence ID" value="QDU94584.1"/>
    <property type="molecule type" value="Genomic_DNA"/>
</dbReference>
<dbReference type="Pfam" id="PF02050">
    <property type="entry name" value="FliJ"/>
    <property type="match status" value="1"/>
</dbReference>
<evidence type="ECO:0000256" key="5">
    <source>
        <dbReference type="ARBA" id="ARBA00022475"/>
    </source>
</evidence>
<dbReference type="OrthoDB" id="290664at2"/>
<dbReference type="KEGG" id="lcre:Pla8534_23770"/>
<dbReference type="GO" id="GO:0006935">
    <property type="term" value="P:chemotaxis"/>
    <property type="evidence" value="ECO:0007669"/>
    <property type="project" value="UniProtKB-KW"/>
</dbReference>
<evidence type="ECO:0000256" key="9">
    <source>
        <dbReference type="ARBA" id="ARBA00023136"/>
    </source>
</evidence>
<dbReference type="RefSeq" id="WP_145053118.1">
    <property type="nucleotide sequence ID" value="NZ_CP036433.1"/>
</dbReference>
<evidence type="ECO:0000256" key="4">
    <source>
        <dbReference type="ARBA" id="ARBA00022448"/>
    </source>
</evidence>
<keyword evidence="8" id="KW-0653">Protein transport</keyword>
<evidence type="ECO:0000256" key="6">
    <source>
        <dbReference type="ARBA" id="ARBA00022500"/>
    </source>
</evidence>
<dbReference type="InterPro" id="IPR012823">
    <property type="entry name" value="Flagell_FliJ"/>
</dbReference>
<dbReference type="AlphaFoldDB" id="A0A518DRY9"/>
<keyword evidence="10" id="KW-1006">Bacterial flagellum protein export</keyword>
<dbReference type="GO" id="GO:0015031">
    <property type="term" value="P:protein transport"/>
    <property type="evidence" value="ECO:0007669"/>
    <property type="project" value="UniProtKB-KW"/>
</dbReference>
<comment type="similarity">
    <text evidence="2">Belongs to the FliJ family.</text>
</comment>
<evidence type="ECO:0000313" key="12">
    <source>
        <dbReference type="Proteomes" id="UP000317648"/>
    </source>
</evidence>
<dbReference type="NCBIfam" id="TIGR02473">
    <property type="entry name" value="flagell_FliJ"/>
    <property type="match status" value="1"/>
</dbReference>
<evidence type="ECO:0000256" key="7">
    <source>
        <dbReference type="ARBA" id="ARBA00022795"/>
    </source>
</evidence>
<reference evidence="11 12" key="1">
    <citation type="submission" date="2019-02" db="EMBL/GenBank/DDBJ databases">
        <title>Deep-cultivation of Planctomycetes and their phenomic and genomic characterization uncovers novel biology.</title>
        <authorList>
            <person name="Wiegand S."/>
            <person name="Jogler M."/>
            <person name="Boedeker C."/>
            <person name="Pinto D."/>
            <person name="Vollmers J."/>
            <person name="Rivas-Marin E."/>
            <person name="Kohn T."/>
            <person name="Peeters S.H."/>
            <person name="Heuer A."/>
            <person name="Rast P."/>
            <person name="Oberbeckmann S."/>
            <person name="Bunk B."/>
            <person name="Jeske O."/>
            <person name="Meyerdierks A."/>
            <person name="Storesund J.E."/>
            <person name="Kallscheuer N."/>
            <person name="Luecker S."/>
            <person name="Lage O.M."/>
            <person name="Pohl T."/>
            <person name="Merkel B.J."/>
            <person name="Hornburger P."/>
            <person name="Mueller R.-W."/>
            <person name="Bruemmer F."/>
            <person name="Labrenz M."/>
            <person name="Spormann A.M."/>
            <person name="Op den Camp H."/>
            <person name="Overmann J."/>
            <person name="Amann R."/>
            <person name="Jetten M.S.M."/>
            <person name="Mascher T."/>
            <person name="Medema M.H."/>
            <person name="Devos D.P."/>
            <person name="Kaster A.-K."/>
            <person name="Ovreas L."/>
            <person name="Rohde M."/>
            <person name="Galperin M.Y."/>
            <person name="Jogler C."/>
        </authorList>
    </citation>
    <scope>NUCLEOTIDE SEQUENCE [LARGE SCALE GENOMIC DNA]</scope>
    <source>
        <strain evidence="11 12">Pla85_3_4</strain>
    </source>
</reference>
<protein>
    <recommendedName>
        <fullName evidence="3">Flagellar FliJ protein</fullName>
    </recommendedName>
</protein>
<organism evidence="11 12">
    <name type="scientific">Lignipirellula cremea</name>
    <dbReference type="NCBI Taxonomy" id="2528010"/>
    <lineage>
        <taxon>Bacteria</taxon>
        <taxon>Pseudomonadati</taxon>
        <taxon>Planctomycetota</taxon>
        <taxon>Planctomycetia</taxon>
        <taxon>Pirellulales</taxon>
        <taxon>Pirellulaceae</taxon>
        <taxon>Lignipirellula</taxon>
    </lineage>
</organism>
<keyword evidence="12" id="KW-1185">Reference proteome</keyword>
<name>A0A518DRY9_9BACT</name>
<comment type="subcellular location">
    <subcellularLocation>
        <location evidence="1">Cell membrane</location>
        <topology evidence="1">Peripheral membrane protein</topology>
        <orientation evidence="1">Cytoplasmic side</orientation>
    </subcellularLocation>
</comment>
<accession>A0A518DRY9</accession>
<proteinExistence type="inferred from homology"/>
<dbReference type="GO" id="GO:0071973">
    <property type="term" value="P:bacterial-type flagellum-dependent cell motility"/>
    <property type="evidence" value="ECO:0007669"/>
    <property type="project" value="InterPro"/>
</dbReference>
<evidence type="ECO:0000256" key="2">
    <source>
        <dbReference type="ARBA" id="ARBA00010004"/>
    </source>
</evidence>
<keyword evidence="11" id="KW-0966">Cell projection</keyword>
<evidence type="ECO:0000256" key="1">
    <source>
        <dbReference type="ARBA" id="ARBA00004413"/>
    </source>
</evidence>
<keyword evidence="6" id="KW-0145">Chemotaxis</keyword>
<evidence type="ECO:0000256" key="10">
    <source>
        <dbReference type="ARBA" id="ARBA00023225"/>
    </source>
</evidence>